<reference evidence="8 9" key="1">
    <citation type="submission" date="2024-09" db="EMBL/GenBank/DDBJ databases">
        <authorList>
            <person name="Sun Q."/>
            <person name="Mori K."/>
        </authorList>
    </citation>
    <scope>NUCLEOTIDE SEQUENCE [LARGE SCALE GENOMIC DNA]</scope>
    <source>
        <strain evidence="8 9">TBRC 7907</strain>
    </source>
</reference>
<dbReference type="EMBL" id="JBHLZU010000001">
    <property type="protein sequence ID" value="MFB9902309.1"/>
    <property type="molecule type" value="Genomic_DNA"/>
</dbReference>
<dbReference type="PANTHER" id="PTHR21237">
    <property type="entry name" value="GRPE PROTEIN"/>
    <property type="match status" value="1"/>
</dbReference>
<proteinExistence type="inferred from homology"/>
<feature type="coiled-coil region" evidence="6">
    <location>
        <begin position="10"/>
        <end position="44"/>
    </location>
</feature>
<dbReference type="InterPro" id="IPR009012">
    <property type="entry name" value="GrpE_head"/>
</dbReference>
<comment type="similarity">
    <text evidence="1 3 5">Belongs to the GrpE family.</text>
</comment>
<comment type="subcellular location">
    <subcellularLocation>
        <location evidence="3">Cytoplasm</location>
    </subcellularLocation>
</comment>
<sequence>MAEHDERAAGSDADDEMAELRAQVARLEDQWRRTAAELDNLRKRTVGEAERQRWRERGEVAAAWLPVVDNLDLALQHADADPASIVEGVRGIRDQALTVLARLGFPRREDHGAEFDPVRHEAVSSTPDAHAPPGTVVAVLRPGYGQGEWQLRPASVVVATPPEPAEPPGGGETDDGERGR</sequence>
<dbReference type="InterPro" id="IPR000740">
    <property type="entry name" value="GrpE"/>
</dbReference>
<name>A0ABV5ZRN8_9PSEU</name>
<comment type="function">
    <text evidence="3 4">Participates actively in the response to hyperosmotic and heat shock by preventing the aggregation of stress-denatured proteins, in association with DnaK and GrpE. It is the nucleotide exchange factor for DnaK and may function as a thermosensor. Unfolded proteins bind initially to DnaJ; upon interaction with the DnaJ-bound protein, DnaK hydrolyzes its bound ATP, resulting in the formation of a stable complex. GrpE releases ADP from DnaK; ATP binding to DnaK triggers the release of the substrate protein, thus completing the reaction cycle. Several rounds of ATP-dependent interactions between DnaJ, DnaK and GrpE are required for fully efficient folding.</text>
</comment>
<dbReference type="Pfam" id="PF01025">
    <property type="entry name" value="GrpE"/>
    <property type="match status" value="1"/>
</dbReference>
<accession>A0ABV5ZRN8</accession>
<dbReference type="SUPFAM" id="SSF51064">
    <property type="entry name" value="Head domain of nucleotide exchange factor GrpE"/>
    <property type="match status" value="1"/>
</dbReference>
<evidence type="ECO:0000313" key="9">
    <source>
        <dbReference type="Proteomes" id="UP001589693"/>
    </source>
</evidence>
<keyword evidence="9" id="KW-1185">Reference proteome</keyword>
<evidence type="ECO:0000256" key="3">
    <source>
        <dbReference type="HAMAP-Rule" id="MF_01151"/>
    </source>
</evidence>
<dbReference type="InterPro" id="IPR013805">
    <property type="entry name" value="GrpE_CC"/>
</dbReference>
<keyword evidence="2 3" id="KW-0143">Chaperone</keyword>
<dbReference type="Gene3D" id="2.30.22.10">
    <property type="entry name" value="Head domain of nucleotide exchange factor GrpE"/>
    <property type="match status" value="1"/>
</dbReference>
<evidence type="ECO:0000256" key="7">
    <source>
        <dbReference type="SAM" id="MobiDB-lite"/>
    </source>
</evidence>
<dbReference type="Proteomes" id="UP001589693">
    <property type="component" value="Unassembled WGS sequence"/>
</dbReference>
<evidence type="ECO:0000256" key="2">
    <source>
        <dbReference type="ARBA" id="ARBA00023186"/>
    </source>
</evidence>
<gene>
    <name evidence="3" type="primary">grpE</name>
    <name evidence="8" type="ORF">ACFFQA_00025</name>
</gene>
<keyword evidence="3" id="KW-0963">Cytoplasm</keyword>
<dbReference type="PRINTS" id="PR00773">
    <property type="entry name" value="GRPEPROTEIN"/>
</dbReference>
<dbReference type="PROSITE" id="PS01071">
    <property type="entry name" value="GRPE"/>
    <property type="match status" value="1"/>
</dbReference>
<evidence type="ECO:0000256" key="5">
    <source>
        <dbReference type="RuleBase" id="RU004478"/>
    </source>
</evidence>
<evidence type="ECO:0000256" key="4">
    <source>
        <dbReference type="RuleBase" id="RU000639"/>
    </source>
</evidence>
<evidence type="ECO:0000256" key="6">
    <source>
        <dbReference type="SAM" id="Coils"/>
    </source>
</evidence>
<evidence type="ECO:0000256" key="1">
    <source>
        <dbReference type="ARBA" id="ARBA00009054"/>
    </source>
</evidence>
<evidence type="ECO:0000313" key="8">
    <source>
        <dbReference type="EMBL" id="MFB9902309.1"/>
    </source>
</evidence>
<dbReference type="RefSeq" id="WP_377849397.1">
    <property type="nucleotide sequence ID" value="NZ_JBHLZU010000001.1"/>
</dbReference>
<comment type="subunit">
    <text evidence="3">Homodimer.</text>
</comment>
<feature type="region of interest" description="Disordered" evidence="7">
    <location>
        <begin position="158"/>
        <end position="180"/>
    </location>
</feature>
<dbReference type="PANTHER" id="PTHR21237:SF23">
    <property type="entry name" value="GRPE PROTEIN HOMOLOG, MITOCHONDRIAL"/>
    <property type="match status" value="1"/>
</dbReference>
<dbReference type="Gene3D" id="3.90.20.20">
    <property type="match status" value="1"/>
</dbReference>
<protein>
    <recommendedName>
        <fullName evidence="3 4">Protein GrpE</fullName>
    </recommendedName>
    <alternativeName>
        <fullName evidence="3">HSP-70 cofactor</fullName>
    </alternativeName>
</protein>
<keyword evidence="3 4" id="KW-0346">Stress response</keyword>
<dbReference type="HAMAP" id="MF_01151">
    <property type="entry name" value="GrpE"/>
    <property type="match status" value="1"/>
</dbReference>
<dbReference type="SUPFAM" id="SSF58014">
    <property type="entry name" value="Coiled-coil domain of nucleotide exchange factor GrpE"/>
    <property type="match status" value="1"/>
</dbReference>
<dbReference type="CDD" id="cd00446">
    <property type="entry name" value="GrpE"/>
    <property type="match status" value="1"/>
</dbReference>
<keyword evidence="6" id="KW-0175">Coiled coil</keyword>
<comment type="caution">
    <text evidence="8">The sequence shown here is derived from an EMBL/GenBank/DDBJ whole genome shotgun (WGS) entry which is preliminary data.</text>
</comment>
<organism evidence="8 9">
    <name type="scientific">Allokutzneria oryzae</name>
    <dbReference type="NCBI Taxonomy" id="1378989"/>
    <lineage>
        <taxon>Bacteria</taxon>
        <taxon>Bacillati</taxon>
        <taxon>Actinomycetota</taxon>
        <taxon>Actinomycetes</taxon>
        <taxon>Pseudonocardiales</taxon>
        <taxon>Pseudonocardiaceae</taxon>
        <taxon>Allokutzneria</taxon>
    </lineage>
</organism>